<keyword evidence="10" id="KW-1185">Reference proteome</keyword>
<keyword evidence="7" id="KW-1005">Bacterial flagellum biogenesis</keyword>
<keyword evidence="9" id="KW-0966">Cell projection</keyword>
<gene>
    <name evidence="9" type="ORF">CEX98_02765</name>
</gene>
<comment type="similarity">
    <text evidence="2 7">Belongs to the FlgA family.</text>
</comment>
<dbReference type="GO" id="GO:0044780">
    <property type="term" value="P:bacterial-type flagellum assembly"/>
    <property type="evidence" value="ECO:0007669"/>
    <property type="project" value="InterPro"/>
</dbReference>
<dbReference type="Pfam" id="PF13144">
    <property type="entry name" value="ChapFlgA"/>
    <property type="match status" value="1"/>
</dbReference>
<evidence type="ECO:0000256" key="2">
    <source>
        <dbReference type="ARBA" id="ARBA00010474"/>
    </source>
</evidence>
<evidence type="ECO:0000256" key="1">
    <source>
        <dbReference type="ARBA" id="ARBA00004418"/>
    </source>
</evidence>
<evidence type="ECO:0000313" key="10">
    <source>
        <dbReference type="Proteomes" id="UP000228621"/>
    </source>
</evidence>
<evidence type="ECO:0000256" key="5">
    <source>
        <dbReference type="ARBA" id="ARBA00022764"/>
    </source>
</evidence>
<dbReference type="SMART" id="SM00858">
    <property type="entry name" value="SAF"/>
    <property type="match status" value="1"/>
</dbReference>
<dbReference type="AlphaFoldDB" id="A0A2A5JUT7"/>
<dbReference type="RefSeq" id="WP_099640607.1">
    <property type="nucleotide sequence ID" value="NZ_NKHF01000009.1"/>
</dbReference>
<evidence type="ECO:0000313" key="9">
    <source>
        <dbReference type="EMBL" id="PCK33244.1"/>
    </source>
</evidence>
<feature type="domain" description="SAF" evidence="8">
    <location>
        <begin position="113"/>
        <end position="175"/>
    </location>
</feature>
<dbReference type="InterPro" id="IPR039246">
    <property type="entry name" value="Flagellar_FlgA"/>
</dbReference>
<dbReference type="CDD" id="cd11614">
    <property type="entry name" value="SAF_CpaB_FlgA_like"/>
    <property type="match status" value="1"/>
</dbReference>
<dbReference type="Gene3D" id="2.30.30.760">
    <property type="match status" value="1"/>
</dbReference>
<comment type="function">
    <text evidence="6 7">Involved in the assembly process of the P-ring formation. It may associate with FlgF on the rod constituting a structure essential for the P-ring assembly or may act as a modulator protein for the P-ring assembly.</text>
</comment>
<reference evidence="10" key="1">
    <citation type="journal article" date="2019" name="Genome Announc.">
        <title>Draft Genome Sequence of Pseudoalteromonas piscicida Strain 36Y ROTHPW, an Hypersaline Seawater Isolate from the South Coast of Sonora, Mexico.</title>
        <authorList>
            <person name="Sanchez-Diaz R."/>
            <person name="Molina-Garza Z.J."/>
            <person name="Cruz-Suarez L.E."/>
            <person name="Selvin J."/>
            <person name="Kiran G.S."/>
            <person name="Ibarra-Gamez J.C."/>
            <person name="Gomez-Gil B."/>
            <person name="Galaviz-Silva L."/>
        </authorList>
    </citation>
    <scope>NUCLEOTIDE SEQUENCE [LARGE SCALE GENOMIC DNA]</scope>
    <source>
        <strain evidence="10">36Y_RITHPW</strain>
    </source>
</reference>
<keyword evidence="4" id="KW-0732">Signal</keyword>
<dbReference type="OrthoDB" id="5729023at2"/>
<dbReference type="GO" id="GO:0042597">
    <property type="term" value="C:periplasmic space"/>
    <property type="evidence" value="ECO:0007669"/>
    <property type="project" value="UniProtKB-SubCell"/>
</dbReference>
<dbReference type="PANTHER" id="PTHR36307:SF1">
    <property type="entry name" value="FLAGELLA BASAL BODY P-RING FORMATION PROTEIN FLGA"/>
    <property type="match status" value="1"/>
</dbReference>
<keyword evidence="9" id="KW-0282">Flagellum</keyword>
<evidence type="ECO:0000256" key="6">
    <source>
        <dbReference type="ARBA" id="ARBA00025643"/>
    </source>
</evidence>
<proteinExistence type="inferred from homology"/>
<protein>
    <recommendedName>
        <fullName evidence="3 7">Flagella basal body P-ring formation protein FlgA</fullName>
    </recommendedName>
</protein>
<dbReference type="Gene3D" id="3.90.1210.10">
    <property type="entry name" value="Antifreeze-like/N-acetylneuraminic acid synthase C-terminal domain"/>
    <property type="match status" value="1"/>
</dbReference>
<accession>A0A2A5JUT7</accession>
<dbReference type="EMBL" id="NKHF01000009">
    <property type="protein sequence ID" value="PCK33244.1"/>
    <property type="molecule type" value="Genomic_DNA"/>
</dbReference>
<dbReference type="NCBIfam" id="TIGR03170">
    <property type="entry name" value="flgA_cterm"/>
    <property type="match status" value="1"/>
</dbReference>
<dbReference type="Proteomes" id="UP000228621">
    <property type="component" value="Unassembled WGS sequence"/>
</dbReference>
<evidence type="ECO:0000256" key="3">
    <source>
        <dbReference type="ARBA" id="ARBA00014754"/>
    </source>
</evidence>
<keyword evidence="5 7" id="KW-0574">Periplasm</keyword>
<keyword evidence="9" id="KW-0969">Cilium</keyword>
<comment type="subcellular location">
    <subcellularLocation>
        <location evidence="1 7">Periplasm</location>
    </subcellularLocation>
</comment>
<dbReference type="PANTHER" id="PTHR36307">
    <property type="entry name" value="FLAGELLA BASAL BODY P-RING FORMATION PROTEIN FLGA"/>
    <property type="match status" value="1"/>
</dbReference>
<name>A0A2A5JUT7_PSEO7</name>
<evidence type="ECO:0000256" key="4">
    <source>
        <dbReference type="ARBA" id="ARBA00022729"/>
    </source>
</evidence>
<comment type="caution">
    <text evidence="9">The sequence shown here is derived from an EMBL/GenBank/DDBJ whole genome shotgun (WGS) entry which is preliminary data.</text>
</comment>
<evidence type="ECO:0000256" key="7">
    <source>
        <dbReference type="RuleBase" id="RU362063"/>
    </source>
</evidence>
<dbReference type="InterPro" id="IPR017585">
    <property type="entry name" value="SAF_FlgA"/>
</dbReference>
<dbReference type="InterPro" id="IPR013974">
    <property type="entry name" value="SAF"/>
</dbReference>
<evidence type="ECO:0000259" key="8">
    <source>
        <dbReference type="SMART" id="SM00858"/>
    </source>
</evidence>
<organism evidence="9 10">
    <name type="scientific">Pseudoalteromonas piscicida</name>
    <dbReference type="NCBI Taxonomy" id="43662"/>
    <lineage>
        <taxon>Bacteria</taxon>
        <taxon>Pseudomonadati</taxon>
        <taxon>Pseudomonadota</taxon>
        <taxon>Gammaproteobacteria</taxon>
        <taxon>Alteromonadales</taxon>
        <taxon>Pseudoalteromonadaceae</taxon>
        <taxon>Pseudoalteromonas</taxon>
    </lineage>
</organism>
<sequence length="235" mass="26624">MSLLKKTHYIQFFCLFAYFIGTGYGYCQQYDNKTLEQSAMDFVEPNVAQDPDSQLELSVLPLDSRIPARECYTPLKYSTATTPPFSTQVTVQVKCEDTPGWTQYVHVRIDHLFPILVSATMLEKGRVISEQDIKVELQPKRFRRVSYIEDKSILIGSRSKRNIREGQAFTQAHICMVCKGDTVIIYAKSGGLVIKTQGEAMQDGNRGELINVKNTRSGKSLRARVIEVETVEVNL</sequence>